<proteinExistence type="predicted"/>
<dbReference type="AlphaFoldDB" id="A7SBG7"/>
<gene>
    <name evidence="2" type="ORF">NEMVEDRAFT_v1g209699</name>
</gene>
<organism evidence="2 3">
    <name type="scientific">Nematostella vectensis</name>
    <name type="common">Starlet sea anemone</name>
    <dbReference type="NCBI Taxonomy" id="45351"/>
    <lineage>
        <taxon>Eukaryota</taxon>
        <taxon>Metazoa</taxon>
        <taxon>Cnidaria</taxon>
        <taxon>Anthozoa</taxon>
        <taxon>Hexacorallia</taxon>
        <taxon>Actiniaria</taxon>
        <taxon>Edwardsiidae</taxon>
        <taxon>Nematostella</taxon>
    </lineage>
</organism>
<dbReference type="InParanoid" id="A7SBG7"/>
<evidence type="ECO:0000256" key="1">
    <source>
        <dbReference type="SAM" id="Phobius"/>
    </source>
</evidence>
<name>A7SBG7_NEMVE</name>
<feature type="transmembrane region" description="Helical" evidence="1">
    <location>
        <begin position="113"/>
        <end position="129"/>
    </location>
</feature>
<dbReference type="HOGENOM" id="CLU_834970_0_0_1"/>
<dbReference type="EMBL" id="DS469616">
    <property type="protein sequence ID" value="EDO38918.1"/>
    <property type="molecule type" value="Genomic_DNA"/>
</dbReference>
<keyword evidence="1" id="KW-0472">Membrane</keyword>
<sequence length="333" mass="36345">MAFMKIFGDGFQAMVMTFLAAEPAWRCVTNSTVYNVGNILPGHASYELRCHLSRNDWEFNTTEFNSIVSKQNPTVKKNGKDIPQEEVTQPTAKQQVDDVRDLFGTLIVCQRTLASWILWAVVSMVNYGVSFSAGSFGGNRYLAFFLVSILELPSHWPSDGQSSSGLLIGLPVFSLVPGLLIGLPVFSLVPGLLIGLPVFSLVSGLFIGLPVFSLVPGLLIGLPVFSLVQCLLIGLPVVGDERQECAASRTFPLTLLIIKTISTDCKMTSGALHLLYRKECCHGNIISICPSRRSGETFCRVAGPYPRAVTVSNHGRVRHSRRHLVSHHTGNEG</sequence>
<accession>A7SBG7</accession>
<keyword evidence="1" id="KW-1133">Transmembrane helix</keyword>
<feature type="transmembrane region" description="Helical" evidence="1">
    <location>
        <begin position="218"/>
        <end position="239"/>
    </location>
</feature>
<keyword evidence="1" id="KW-0812">Transmembrane</keyword>
<dbReference type="Proteomes" id="UP000001593">
    <property type="component" value="Unassembled WGS sequence"/>
</dbReference>
<feature type="transmembrane region" description="Helical" evidence="1">
    <location>
        <begin position="164"/>
        <end position="186"/>
    </location>
</feature>
<keyword evidence="3" id="KW-1185">Reference proteome</keyword>
<evidence type="ECO:0000313" key="3">
    <source>
        <dbReference type="Proteomes" id="UP000001593"/>
    </source>
</evidence>
<protein>
    <submittedName>
        <fullName evidence="2">Uncharacterized protein</fullName>
    </submittedName>
</protein>
<feature type="transmembrane region" description="Helical" evidence="1">
    <location>
        <begin position="193"/>
        <end position="212"/>
    </location>
</feature>
<reference evidence="2 3" key="1">
    <citation type="journal article" date="2007" name="Science">
        <title>Sea anemone genome reveals ancestral eumetazoan gene repertoire and genomic organization.</title>
        <authorList>
            <person name="Putnam N.H."/>
            <person name="Srivastava M."/>
            <person name="Hellsten U."/>
            <person name="Dirks B."/>
            <person name="Chapman J."/>
            <person name="Salamov A."/>
            <person name="Terry A."/>
            <person name="Shapiro H."/>
            <person name="Lindquist E."/>
            <person name="Kapitonov V.V."/>
            <person name="Jurka J."/>
            <person name="Genikhovich G."/>
            <person name="Grigoriev I.V."/>
            <person name="Lucas S.M."/>
            <person name="Steele R.E."/>
            <person name="Finnerty J.R."/>
            <person name="Technau U."/>
            <person name="Martindale M.Q."/>
            <person name="Rokhsar D.S."/>
        </authorList>
    </citation>
    <scope>NUCLEOTIDE SEQUENCE [LARGE SCALE GENOMIC DNA]</scope>
    <source>
        <strain evidence="3">CH2 X CH6</strain>
    </source>
</reference>
<evidence type="ECO:0000313" key="2">
    <source>
        <dbReference type="EMBL" id="EDO38918.1"/>
    </source>
</evidence>